<evidence type="ECO:0000313" key="1">
    <source>
        <dbReference type="EMBL" id="RKG91842.1"/>
    </source>
</evidence>
<accession>A0A3A8J810</accession>
<proteinExistence type="predicted"/>
<sequence length="78" mass="8511">MSHDSVDVARYNMSLTLRSSLEGMVRQDEYEADHVSNICVAYRVLGICALLQTADVDAFAELLCKSGQARLCACPGEV</sequence>
<protein>
    <submittedName>
        <fullName evidence="1">Uncharacterized protein</fullName>
    </submittedName>
</protein>
<reference evidence="2" key="1">
    <citation type="submission" date="2018-09" db="EMBL/GenBank/DDBJ databases">
        <authorList>
            <person name="Livingstone P.G."/>
            <person name="Whitworth D.E."/>
        </authorList>
    </citation>
    <scope>NUCLEOTIDE SEQUENCE [LARGE SCALE GENOMIC DNA]</scope>
    <source>
        <strain evidence="2">CA054A</strain>
    </source>
</reference>
<organism evidence="1 2">
    <name type="scientific">Corallococcus terminator</name>
    <dbReference type="NCBI Taxonomy" id="2316733"/>
    <lineage>
        <taxon>Bacteria</taxon>
        <taxon>Pseudomonadati</taxon>
        <taxon>Myxococcota</taxon>
        <taxon>Myxococcia</taxon>
        <taxon>Myxococcales</taxon>
        <taxon>Cystobacterineae</taxon>
        <taxon>Myxococcaceae</taxon>
        <taxon>Corallococcus</taxon>
    </lineage>
</organism>
<gene>
    <name evidence="1" type="ORF">D7V88_08395</name>
</gene>
<dbReference type="EMBL" id="RAVZ01000038">
    <property type="protein sequence ID" value="RKG91842.1"/>
    <property type="molecule type" value="Genomic_DNA"/>
</dbReference>
<dbReference type="OrthoDB" id="5515386at2"/>
<name>A0A3A8J810_9BACT</name>
<dbReference type="RefSeq" id="WP_120540085.1">
    <property type="nucleotide sequence ID" value="NZ_RAVZ01000038.1"/>
</dbReference>
<dbReference type="AlphaFoldDB" id="A0A3A8J810"/>
<dbReference type="Proteomes" id="UP000268094">
    <property type="component" value="Unassembled WGS sequence"/>
</dbReference>
<keyword evidence="2" id="KW-1185">Reference proteome</keyword>
<comment type="caution">
    <text evidence="1">The sequence shown here is derived from an EMBL/GenBank/DDBJ whole genome shotgun (WGS) entry which is preliminary data.</text>
</comment>
<evidence type="ECO:0000313" key="2">
    <source>
        <dbReference type="Proteomes" id="UP000268094"/>
    </source>
</evidence>